<reference evidence="1 2" key="1">
    <citation type="submission" date="2024-09" db="EMBL/GenBank/DDBJ databases">
        <authorList>
            <person name="Sun Q."/>
            <person name="Mori K."/>
        </authorList>
    </citation>
    <scope>NUCLEOTIDE SEQUENCE [LARGE SCALE GENOMIC DNA]</scope>
    <source>
        <strain evidence="1 2">TBRC 2205</strain>
    </source>
</reference>
<sequence>MSQSGSQAAAFFREVARNQVVWFVRDDEGSPAPITSNGKRAAPYWSTLARAQRAAEIWGRGLRVESMSLEQWQNRELPDLARDGFLLGINWTGARLVGWEFTVGEVRNRLAVALVSRPAETRGRQEPTFRH</sequence>
<dbReference type="InterPro" id="IPR021284">
    <property type="entry name" value="DUF2750"/>
</dbReference>
<dbReference type="EMBL" id="JBHLUE010000008">
    <property type="protein sequence ID" value="MFC0564833.1"/>
    <property type="molecule type" value="Genomic_DNA"/>
</dbReference>
<accession>A0ABV6NXP7</accession>
<evidence type="ECO:0000313" key="1">
    <source>
        <dbReference type="EMBL" id="MFC0564833.1"/>
    </source>
</evidence>
<keyword evidence="2" id="KW-1185">Reference proteome</keyword>
<evidence type="ECO:0000313" key="2">
    <source>
        <dbReference type="Proteomes" id="UP001589894"/>
    </source>
</evidence>
<gene>
    <name evidence="1" type="ORF">ACFFHU_11895</name>
</gene>
<dbReference type="Proteomes" id="UP001589894">
    <property type="component" value="Unassembled WGS sequence"/>
</dbReference>
<name>A0ABV6NXP7_9ACTN</name>
<proteinExistence type="predicted"/>
<protein>
    <submittedName>
        <fullName evidence="1">DUF2750 domain-containing protein</fullName>
    </submittedName>
</protein>
<dbReference type="Pfam" id="PF11042">
    <property type="entry name" value="DUF2750"/>
    <property type="match status" value="1"/>
</dbReference>
<organism evidence="1 2">
    <name type="scientific">Plantactinospora siamensis</name>
    <dbReference type="NCBI Taxonomy" id="555372"/>
    <lineage>
        <taxon>Bacteria</taxon>
        <taxon>Bacillati</taxon>
        <taxon>Actinomycetota</taxon>
        <taxon>Actinomycetes</taxon>
        <taxon>Micromonosporales</taxon>
        <taxon>Micromonosporaceae</taxon>
        <taxon>Plantactinospora</taxon>
    </lineage>
</organism>
<dbReference type="RefSeq" id="WP_377338145.1">
    <property type="nucleotide sequence ID" value="NZ_JBHLUE010000008.1"/>
</dbReference>
<comment type="caution">
    <text evidence="1">The sequence shown here is derived from an EMBL/GenBank/DDBJ whole genome shotgun (WGS) entry which is preliminary data.</text>
</comment>